<proteinExistence type="predicted"/>
<comment type="caution">
    <text evidence="3">The sequence shown here is derived from an EMBL/GenBank/DDBJ whole genome shotgun (WGS) entry which is preliminary data.</text>
</comment>
<feature type="domain" description="FH2" evidence="2">
    <location>
        <begin position="376"/>
        <end position="469"/>
    </location>
</feature>
<dbReference type="Pfam" id="PF02181">
    <property type="entry name" value="FH2"/>
    <property type="match status" value="1"/>
</dbReference>
<dbReference type="PANTHER" id="PTHR45725">
    <property type="entry name" value="FORMIN HOMOLOGY 2 FAMILY MEMBER"/>
    <property type="match status" value="1"/>
</dbReference>
<gene>
    <name evidence="3" type="ORF">EB796_024588</name>
</gene>
<dbReference type="EMBL" id="VXIV02003431">
    <property type="protein sequence ID" value="KAF6017099.1"/>
    <property type="molecule type" value="Genomic_DNA"/>
</dbReference>
<dbReference type="InterPro" id="IPR042201">
    <property type="entry name" value="FH2_Formin_sf"/>
</dbReference>
<sequence>MEAALIEVKQYILSKVSTCNTNPIYLYISFPTVGHHHAEASRSASVEMLKFTPRGSYDQHAAASENSTDLRHIPGATHFMQNPIYGKHDPLSLSREAEYPQNGVIPDLGISAYDALTLPNDKTGSYKRGRANTAFMASNLSPANIQQCDSQSATGIQQYTSQSEVHTHKHSNGYANGHREVQDMCYHDNDHFESTESSSGSSLVHIIPEPDTDRSYDRRVSQALQSIDDAVAGYSGVPVPPPLPPSFLPPPDHAASLQVKRLNWETHNPDEIDKTVWGQWKTTDQLDIEVMVEYLELPQQFSTVKKASPAKQEKAVRRKILHDKKAFNTSIVLASVNIPNVSSSQERDEFIEKALLNVEIQTDEGAEGIITPHLLEQLLQYAPDQDERISETMDQLSADAKHYAAEDSFQEVMEHFVCSAEDAMQHLKRLQSDTEEQVSRMLVYLGEKAKSADSKTIFSTISTFLAKFDNSHRLYVRKIEADLLSPRSPGSDVSQFIGGLSS</sequence>
<dbReference type="PANTHER" id="PTHR45725:SF3">
    <property type="entry name" value="DELPHILIN"/>
    <property type="match status" value="1"/>
</dbReference>
<evidence type="ECO:0000313" key="4">
    <source>
        <dbReference type="Proteomes" id="UP000593567"/>
    </source>
</evidence>
<dbReference type="Gene3D" id="1.20.58.2220">
    <property type="entry name" value="Formin, FH2 domain"/>
    <property type="match status" value="2"/>
</dbReference>
<name>A0A7J7IT57_BUGNE</name>
<dbReference type="InterPro" id="IPR051425">
    <property type="entry name" value="Formin_Homology"/>
</dbReference>
<evidence type="ECO:0000256" key="1">
    <source>
        <dbReference type="SAM" id="MobiDB-lite"/>
    </source>
</evidence>
<evidence type="ECO:0000259" key="2">
    <source>
        <dbReference type="Pfam" id="PF02181"/>
    </source>
</evidence>
<feature type="region of interest" description="Disordered" evidence="1">
    <location>
        <begin position="192"/>
        <end position="215"/>
    </location>
</feature>
<organism evidence="3 4">
    <name type="scientific">Bugula neritina</name>
    <name type="common">Brown bryozoan</name>
    <name type="synonym">Sertularia neritina</name>
    <dbReference type="NCBI Taxonomy" id="10212"/>
    <lineage>
        <taxon>Eukaryota</taxon>
        <taxon>Metazoa</taxon>
        <taxon>Spiralia</taxon>
        <taxon>Lophotrochozoa</taxon>
        <taxon>Bryozoa</taxon>
        <taxon>Gymnolaemata</taxon>
        <taxon>Cheilostomatida</taxon>
        <taxon>Flustrina</taxon>
        <taxon>Buguloidea</taxon>
        <taxon>Bugulidae</taxon>
        <taxon>Bugula</taxon>
    </lineage>
</organism>
<dbReference type="SUPFAM" id="SSF101447">
    <property type="entry name" value="Formin homology 2 domain (FH2 domain)"/>
    <property type="match status" value="2"/>
</dbReference>
<dbReference type="OrthoDB" id="410721at2759"/>
<dbReference type="Proteomes" id="UP000593567">
    <property type="component" value="Unassembled WGS sequence"/>
</dbReference>
<dbReference type="InterPro" id="IPR015425">
    <property type="entry name" value="FH2_Formin"/>
</dbReference>
<protein>
    <submittedName>
        <fullName evidence="3">GRID2IP</fullName>
    </submittedName>
</protein>
<accession>A0A7J7IT57</accession>
<dbReference type="AlphaFoldDB" id="A0A7J7IT57"/>
<keyword evidence="4" id="KW-1185">Reference proteome</keyword>
<evidence type="ECO:0000313" key="3">
    <source>
        <dbReference type="EMBL" id="KAF6017099.1"/>
    </source>
</evidence>
<reference evidence="3" key="1">
    <citation type="submission" date="2020-06" db="EMBL/GenBank/DDBJ databases">
        <title>Draft genome of Bugula neritina, a colonial animal packing powerful symbionts and potential medicines.</title>
        <authorList>
            <person name="Rayko M."/>
        </authorList>
    </citation>
    <scope>NUCLEOTIDE SEQUENCE [LARGE SCALE GENOMIC DNA]</scope>
    <source>
        <strain evidence="3">Kwan_BN1</strain>
    </source>
</reference>